<evidence type="ECO:0000256" key="5">
    <source>
        <dbReference type="ARBA" id="ARBA00023136"/>
    </source>
</evidence>
<evidence type="ECO:0000313" key="8">
    <source>
        <dbReference type="EMBL" id="TLS37027.1"/>
    </source>
</evidence>
<evidence type="ECO:0000256" key="2">
    <source>
        <dbReference type="ARBA" id="ARBA00022448"/>
    </source>
</evidence>
<name>A0A5R9F0G3_9BACL</name>
<dbReference type="CDD" id="cd06261">
    <property type="entry name" value="TM_PBP2"/>
    <property type="match status" value="1"/>
</dbReference>
<dbReference type="GO" id="GO:0055085">
    <property type="term" value="P:transmembrane transport"/>
    <property type="evidence" value="ECO:0007669"/>
    <property type="project" value="InterPro"/>
</dbReference>
<feature type="domain" description="ABC transmembrane type-1" evidence="7">
    <location>
        <begin position="80"/>
        <end position="303"/>
    </location>
</feature>
<keyword evidence="4 6" id="KW-1133">Transmembrane helix</keyword>
<dbReference type="AlphaFoldDB" id="A0A5R9F0G3"/>
<evidence type="ECO:0000313" key="9">
    <source>
        <dbReference type="Proteomes" id="UP000308230"/>
    </source>
</evidence>
<keyword evidence="3 6" id="KW-0812">Transmembrane</keyword>
<evidence type="ECO:0000256" key="6">
    <source>
        <dbReference type="SAM" id="Phobius"/>
    </source>
</evidence>
<dbReference type="InterPro" id="IPR035906">
    <property type="entry name" value="MetI-like_sf"/>
</dbReference>
<organism evidence="8 9">
    <name type="scientific">Exobacillus caeni</name>
    <dbReference type="NCBI Taxonomy" id="2574798"/>
    <lineage>
        <taxon>Bacteria</taxon>
        <taxon>Bacillati</taxon>
        <taxon>Bacillota</taxon>
        <taxon>Bacilli</taxon>
        <taxon>Bacillales</taxon>
        <taxon>Guptibacillaceae</taxon>
        <taxon>Exobacillus</taxon>
    </lineage>
</organism>
<sequence length="349" mass="39815">MIRGLLGNKSFMFSFGVIVLLLFSSIVYSVVFENHIPKADLRFEEGAELVSKPPYSPFEYPPLGTDNISNDLFFIILVGAKYTLGIALAVAVFRFIISSVLGTFLQMNFPGIVKRIQPWLEGFYYFPVSLLTFLLLEWVLKSDGYFDGIDSEFTYSLFERVGIEFIILILVAVPITSSTIAKEVKRILEQEFIDSVKILGGSKFHILKTHVMPFLKPQLLLIFVREVIQVLLLLAHLGVLKIFFGGGLVKEDMFNNSVFVSLSNEWSGLIGNNLRFLFTNYYWIPLVPILFFTITIVLLKIMLEALKTELQPSTPNKVGEKENKLQNSPSLKAKRRMQVEVREEMFREL</sequence>
<proteinExistence type="predicted"/>
<feature type="transmembrane region" description="Helical" evidence="6">
    <location>
        <begin position="122"/>
        <end position="140"/>
    </location>
</feature>
<protein>
    <submittedName>
        <fullName evidence="8">Peptide ABC transporter permease</fullName>
    </submittedName>
</protein>
<dbReference type="Gene3D" id="1.10.3720.10">
    <property type="entry name" value="MetI-like"/>
    <property type="match status" value="1"/>
</dbReference>
<evidence type="ECO:0000259" key="7">
    <source>
        <dbReference type="PROSITE" id="PS50928"/>
    </source>
</evidence>
<dbReference type="PROSITE" id="PS50928">
    <property type="entry name" value="ABC_TM1"/>
    <property type="match status" value="1"/>
</dbReference>
<evidence type="ECO:0000256" key="4">
    <source>
        <dbReference type="ARBA" id="ARBA00022989"/>
    </source>
</evidence>
<dbReference type="SUPFAM" id="SSF161098">
    <property type="entry name" value="MetI-like"/>
    <property type="match status" value="1"/>
</dbReference>
<dbReference type="RefSeq" id="WP_138126306.1">
    <property type="nucleotide sequence ID" value="NZ_SWLG01000007.1"/>
</dbReference>
<evidence type="ECO:0000256" key="1">
    <source>
        <dbReference type="ARBA" id="ARBA00004141"/>
    </source>
</evidence>
<dbReference type="InterPro" id="IPR000515">
    <property type="entry name" value="MetI-like"/>
</dbReference>
<feature type="transmembrane region" description="Helical" evidence="6">
    <location>
        <begin position="219"/>
        <end position="244"/>
    </location>
</feature>
<feature type="transmembrane region" description="Helical" evidence="6">
    <location>
        <begin position="12"/>
        <end position="31"/>
    </location>
</feature>
<comment type="caution">
    <text evidence="8">The sequence shown here is derived from an EMBL/GenBank/DDBJ whole genome shotgun (WGS) entry which is preliminary data.</text>
</comment>
<dbReference type="EMBL" id="SWLG01000007">
    <property type="protein sequence ID" value="TLS37027.1"/>
    <property type="molecule type" value="Genomic_DNA"/>
</dbReference>
<dbReference type="Proteomes" id="UP000308230">
    <property type="component" value="Unassembled WGS sequence"/>
</dbReference>
<feature type="transmembrane region" description="Helical" evidence="6">
    <location>
        <begin position="72"/>
        <end position="101"/>
    </location>
</feature>
<dbReference type="OrthoDB" id="2155652at2"/>
<gene>
    <name evidence="8" type="ORF">FCL54_10870</name>
</gene>
<keyword evidence="5 6" id="KW-0472">Membrane</keyword>
<dbReference type="GO" id="GO:0016020">
    <property type="term" value="C:membrane"/>
    <property type="evidence" value="ECO:0007669"/>
    <property type="project" value="UniProtKB-SubCell"/>
</dbReference>
<comment type="subcellular location">
    <subcellularLocation>
        <location evidence="1">Membrane</location>
        <topology evidence="1">Multi-pass membrane protein</topology>
    </subcellularLocation>
</comment>
<reference evidence="8 9" key="1">
    <citation type="submission" date="2019-04" db="EMBL/GenBank/DDBJ databases">
        <title>Bacillus caeni sp. nov., a bacterium isolated from mangrove sediment.</title>
        <authorList>
            <person name="Huang H."/>
            <person name="Mo K."/>
            <person name="Hu Y."/>
        </authorList>
    </citation>
    <scope>NUCLEOTIDE SEQUENCE [LARGE SCALE GENOMIC DNA]</scope>
    <source>
        <strain evidence="8 9">HB172195</strain>
    </source>
</reference>
<dbReference type="PANTHER" id="PTHR43839">
    <property type="entry name" value="OPPC IN A BINDING PROTEIN-DEPENDENT TRANSPORT SYSTEM"/>
    <property type="match status" value="1"/>
</dbReference>
<evidence type="ECO:0000256" key="3">
    <source>
        <dbReference type="ARBA" id="ARBA00022692"/>
    </source>
</evidence>
<dbReference type="PANTHER" id="PTHR43839:SF3">
    <property type="entry name" value="OLIGOPEPTIDE ABC TRANSPORTER, PERMEASE PROTEIN"/>
    <property type="match status" value="1"/>
</dbReference>
<keyword evidence="9" id="KW-1185">Reference proteome</keyword>
<keyword evidence="2" id="KW-0813">Transport</keyword>
<feature type="transmembrane region" description="Helical" evidence="6">
    <location>
        <begin position="160"/>
        <end position="181"/>
    </location>
</feature>
<feature type="transmembrane region" description="Helical" evidence="6">
    <location>
        <begin position="281"/>
        <end position="303"/>
    </location>
</feature>
<accession>A0A5R9F0G3</accession>